<dbReference type="Proteomes" id="UP001345827">
    <property type="component" value="Unassembled WGS sequence"/>
</dbReference>
<accession>A0AAV9PXA0</accession>
<evidence type="ECO:0000259" key="2">
    <source>
        <dbReference type="Pfam" id="PF24883"/>
    </source>
</evidence>
<feature type="domain" description="Nephrocystin 3-like N-terminal" evidence="2">
    <location>
        <begin position="171"/>
        <end position="330"/>
    </location>
</feature>
<dbReference type="EMBL" id="JAXLQG010000022">
    <property type="protein sequence ID" value="KAK5529425.1"/>
    <property type="molecule type" value="Genomic_DNA"/>
</dbReference>
<sequence>MAEAIGLAASVIAVVEIAGRIASVCKSLIETVRDYPRDLRLIFVETGSLKVIFESLLFLNEDDPADSVTLQRLRGSNGPVEGCKAVMDQLNRLFPSDSLRISQTKGANRQKLQTTLTSLAWPLKAERARKLLDEMMRYKSTISVALQGQLLWGTSPSSFHNAAKRLYEDKTGDWVLRSSDWDDWINARIRSLWIHGIPGAGKTVLAAHTIETILRICEAKDKRTTCVYYYCYHGHNQDESVPCLRWLVSQLLRQADKVPTLAWKVYHSAREPDTTLLLEVLHEVLDCFDRVYVAVDALDESQSRQNLLDVLNVLVTDLRFGKIQLLTTSREYSDIKLKMDRVSRSLSMSNCFVEADIRIYVAVKVASEAKFRRWPSDLRTEVETTLSTGAKGMFRWAVCQLDILRRLNHQSKIREAIKSLPKTLDETYERIFSYIADEEKELVRHTLHWVCFNNLVWKGSVPLPAGLLIDTYALNEGKSPSSSDEYLYDLETLKESCGCLVSFTFEKDDEPQLVANIAHYTVREFLEANRSSLTYWFNIQPKARYGLILAFVLEYAITSKPIEIPHSMWDSGFPFGLGSTSSLQEYCYATSVRSLQNHEELVEPRLAFRLLSPLEGHFQPLCTAICQLSLDGDDETLNPNHLEIGFWDVNWDEPTNSSMTAVLANLLSLKRFSLAKALIQDLDMKSILQETLYGSIWAPTWTKRYRCESKLNCNLVEFLADIHGLDKDILDFFQREASGLVCYTNLLPRFMPGHRCVDVCEASCTLRQLLQLGANPDPEGFPVTPLQIAVFSRDLAGVRTLLEARADLNNTGDEQATKWYAEPSTLGPYIRLQGLPPLCILRQLEAFLYEDPVTAEEINHFEVVTADIERLLLDYDTSTVSLGD</sequence>
<reference evidence="3 4" key="1">
    <citation type="submission" date="2023-06" db="EMBL/GenBank/DDBJ databases">
        <title>Black Yeasts Isolated from many extreme environments.</title>
        <authorList>
            <person name="Coleine C."/>
            <person name="Stajich J.E."/>
            <person name="Selbmann L."/>
        </authorList>
    </citation>
    <scope>NUCLEOTIDE SEQUENCE [LARGE SCALE GENOMIC DNA]</scope>
    <source>
        <strain evidence="3 4">CCFEE 5887</strain>
    </source>
</reference>
<dbReference type="AlphaFoldDB" id="A0AAV9PXA0"/>
<evidence type="ECO:0000313" key="4">
    <source>
        <dbReference type="Proteomes" id="UP001345827"/>
    </source>
</evidence>
<protein>
    <recommendedName>
        <fullName evidence="2">Nephrocystin 3-like N-terminal domain-containing protein</fullName>
    </recommendedName>
</protein>
<name>A0AAV9PXA0_9PEZI</name>
<proteinExistence type="predicted"/>
<dbReference type="Gene3D" id="3.40.50.300">
    <property type="entry name" value="P-loop containing nucleotide triphosphate hydrolases"/>
    <property type="match status" value="1"/>
</dbReference>
<dbReference type="PANTHER" id="PTHR10039">
    <property type="entry name" value="AMELOGENIN"/>
    <property type="match status" value="1"/>
</dbReference>
<organism evidence="3 4">
    <name type="scientific">Vermiconidia calcicola</name>
    <dbReference type="NCBI Taxonomy" id="1690605"/>
    <lineage>
        <taxon>Eukaryota</taxon>
        <taxon>Fungi</taxon>
        <taxon>Dikarya</taxon>
        <taxon>Ascomycota</taxon>
        <taxon>Pezizomycotina</taxon>
        <taxon>Dothideomycetes</taxon>
        <taxon>Dothideomycetidae</taxon>
        <taxon>Mycosphaerellales</taxon>
        <taxon>Extremaceae</taxon>
        <taxon>Vermiconidia</taxon>
    </lineage>
</organism>
<dbReference type="SUPFAM" id="SSF52540">
    <property type="entry name" value="P-loop containing nucleoside triphosphate hydrolases"/>
    <property type="match status" value="1"/>
</dbReference>
<dbReference type="Pfam" id="PF24883">
    <property type="entry name" value="NPHP3_N"/>
    <property type="match status" value="1"/>
</dbReference>
<dbReference type="InterPro" id="IPR056884">
    <property type="entry name" value="NPHP3-like_N"/>
</dbReference>
<dbReference type="InterPro" id="IPR027417">
    <property type="entry name" value="P-loop_NTPase"/>
</dbReference>
<keyword evidence="1" id="KW-0677">Repeat</keyword>
<comment type="caution">
    <text evidence="3">The sequence shown here is derived from an EMBL/GenBank/DDBJ whole genome shotgun (WGS) entry which is preliminary data.</text>
</comment>
<keyword evidence="4" id="KW-1185">Reference proteome</keyword>
<evidence type="ECO:0000313" key="3">
    <source>
        <dbReference type="EMBL" id="KAK5529425.1"/>
    </source>
</evidence>
<evidence type="ECO:0000256" key="1">
    <source>
        <dbReference type="ARBA" id="ARBA00022737"/>
    </source>
</evidence>
<gene>
    <name evidence="3" type="ORF">LTR25_009671</name>
</gene>
<dbReference type="PANTHER" id="PTHR10039:SF16">
    <property type="entry name" value="GPI INOSITOL-DEACYLASE"/>
    <property type="match status" value="1"/>
</dbReference>